<dbReference type="SUPFAM" id="SSF51412">
    <property type="entry name" value="Inosine monophosphate dehydrogenase (IMPDH)"/>
    <property type="match status" value="1"/>
</dbReference>
<dbReference type="GO" id="GO:0016787">
    <property type="term" value="F:hydrolase activity"/>
    <property type="evidence" value="ECO:0007669"/>
    <property type="project" value="UniProtKB-KW"/>
</dbReference>
<reference evidence="1 2" key="1">
    <citation type="journal article" date="2024" name="Int. J. Syst. Evol. Microbiol.">
        <title>Clostridium omnivorum sp. nov., isolated from anoxic soil under the treatment of reductive soil disinfestation.</title>
        <authorList>
            <person name="Ueki A."/>
            <person name="Tonouchi A."/>
            <person name="Kaku N."/>
            <person name="Honma S."/>
            <person name="Ueki K."/>
        </authorList>
    </citation>
    <scope>NUCLEOTIDE SEQUENCE [LARGE SCALE GENOMIC DNA]</scope>
    <source>
        <strain evidence="1 2">E14</strain>
    </source>
</reference>
<dbReference type="RefSeq" id="WP_264849813.1">
    <property type="nucleotide sequence ID" value="NZ_BRXR01000001.1"/>
</dbReference>
<dbReference type="Gene3D" id="3.20.20.70">
    <property type="entry name" value="Aldolase class I"/>
    <property type="match status" value="1"/>
</dbReference>
<name>A0ABQ5N5Y4_9CLOT</name>
<evidence type="ECO:0000313" key="1">
    <source>
        <dbReference type="EMBL" id="GLC30546.1"/>
    </source>
</evidence>
<organism evidence="1 2">
    <name type="scientific">Clostridium omnivorum</name>
    <dbReference type="NCBI Taxonomy" id="1604902"/>
    <lineage>
        <taxon>Bacteria</taxon>
        <taxon>Bacillati</taxon>
        <taxon>Bacillota</taxon>
        <taxon>Clostridia</taxon>
        <taxon>Eubacteriales</taxon>
        <taxon>Clostridiaceae</taxon>
        <taxon>Clostridium</taxon>
    </lineage>
</organism>
<sequence length="238" mass="25786">MAKNVPEIKGTLRSHMIELPGVIREASGIRVFGKRLKSFLFTTDVAIIKNTNADAVIAVYPFTPQPVITQALVLAADVPVFCGVGGGITTGMRVINLALDAEFKGAMGVVVNNPTPNEVISRMRDSLDIPIIVTVVSEFEDIDARIEAGATILNVSGAKRTAEIVRKIREKHPNFPIIATGGPTNETIKEVIDAGANAITYTPPTTGEILKEIMLGYRDRYEENVDINQESAVEKEKE</sequence>
<protein>
    <submittedName>
        <fullName evidence="1">Hydrolase</fullName>
    </submittedName>
</protein>
<keyword evidence="1" id="KW-0378">Hydrolase</keyword>
<dbReference type="EMBL" id="BRXR01000001">
    <property type="protein sequence ID" value="GLC30546.1"/>
    <property type="molecule type" value="Genomic_DNA"/>
</dbReference>
<dbReference type="InterPro" id="IPR013785">
    <property type="entry name" value="Aldolase_TIM"/>
</dbReference>
<dbReference type="Proteomes" id="UP001208567">
    <property type="component" value="Unassembled WGS sequence"/>
</dbReference>
<evidence type="ECO:0000313" key="2">
    <source>
        <dbReference type="Proteomes" id="UP001208567"/>
    </source>
</evidence>
<comment type="caution">
    <text evidence="1">The sequence shown here is derived from an EMBL/GenBank/DDBJ whole genome shotgun (WGS) entry which is preliminary data.</text>
</comment>
<proteinExistence type="predicted"/>
<keyword evidence="2" id="KW-1185">Reference proteome</keyword>
<gene>
    <name evidence="1" type="ORF">bsdE14_19560</name>
</gene>
<accession>A0ABQ5N5Y4</accession>